<dbReference type="GO" id="GO:0098552">
    <property type="term" value="C:side of membrane"/>
    <property type="evidence" value="ECO:0007669"/>
    <property type="project" value="UniProtKB-KW"/>
</dbReference>
<keyword evidence="13" id="KW-0325">Glycoprotein</keyword>
<evidence type="ECO:0000313" key="20">
    <source>
        <dbReference type="EMBL" id="RWA09211.1"/>
    </source>
</evidence>
<comment type="caution">
    <text evidence="15">Lacks conserved residue(s) required for the propagation of feature annotation.</text>
</comment>
<evidence type="ECO:0000256" key="11">
    <source>
        <dbReference type="ARBA" id="ARBA00023136"/>
    </source>
</evidence>
<evidence type="ECO:0000256" key="12">
    <source>
        <dbReference type="ARBA" id="ARBA00023157"/>
    </source>
</evidence>
<evidence type="ECO:0000256" key="18">
    <source>
        <dbReference type="SAM" id="SignalP"/>
    </source>
</evidence>
<dbReference type="Pfam" id="PF05730">
    <property type="entry name" value="CFEM"/>
    <property type="match status" value="1"/>
</dbReference>
<keyword evidence="9 18" id="KW-0732">Signal</keyword>
<evidence type="ECO:0000256" key="2">
    <source>
        <dbReference type="ARBA" id="ARBA00004613"/>
    </source>
</evidence>
<keyword evidence="7" id="KW-0336">GPI-anchor</keyword>
<dbReference type="Proteomes" id="UP000286045">
    <property type="component" value="Unassembled WGS sequence"/>
</dbReference>
<dbReference type="PROSITE" id="PS52012">
    <property type="entry name" value="CFEM"/>
    <property type="match status" value="1"/>
</dbReference>
<dbReference type="GO" id="GO:0005576">
    <property type="term" value="C:extracellular region"/>
    <property type="evidence" value="ECO:0007669"/>
    <property type="project" value="UniProtKB-SubCell"/>
</dbReference>
<evidence type="ECO:0000256" key="4">
    <source>
        <dbReference type="ARBA" id="ARBA00022475"/>
    </source>
</evidence>
<organism evidence="20 21">
    <name type="scientific">Xylaria grammica</name>
    <dbReference type="NCBI Taxonomy" id="363999"/>
    <lineage>
        <taxon>Eukaryota</taxon>
        <taxon>Fungi</taxon>
        <taxon>Dikarya</taxon>
        <taxon>Ascomycota</taxon>
        <taxon>Pezizomycotina</taxon>
        <taxon>Sordariomycetes</taxon>
        <taxon>Xylariomycetidae</taxon>
        <taxon>Xylariales</taxon>
        <taxon>Xylariaceae</taxon>
        <taxon>Xylaria</taxon>
    </lineage>
</organism>
<accession>A0A439D489</accession>
<evidence type="ECO:0000256" key="5">
    <source>
        <dbReference type="ARBA" id="ARBA00022525"/>
    </source>
</evidence>
<feature type="compositionally biased region" description="Low complexity" evidence="16">
    <location>
        <begin position="139"/>
        <end position="155"/>
    </location>
</feature>
<feature type="signal peptide" evidence="18">
    <location>
        <begin position="1"/>
        <end position="17"/>
    </location>
</feature>
<reference evidence="20 21" key="1">
    <citation type="submission" date="2018-12" db="EMBL/GenBank/DDBJ databases">
        <title>Draft genome sequence of Xylaria grammica IHI A82.</title>
        <authorList>
            <person name="Buettner E."/>
            <person name="Kellner H."/>
        </authorList>
    </citation>
    <scope>NUCLEOTIDE SEQUENCE [LARGE SCALE GENOMIC DNA]</scope>
    <source>
        <strain evidence="20 21">IHI A82</strain>
    </source>
</reference>
<dbReference type="SMART" id="SM00747">
    <property type="entry name" value="CFEM"/>
    <property type="match status" value="1"/>
</dbReference>
<dbReference type="PANTHER" id="PTHR37928:SF2">
    <property type="entry name" value="GPI ANCHORED CFEM DOMAIN PROTEIN (AFU_ORTHOLOGUE AFUA_6G10580)"/>
    <property type="match status" value="1"/>
</dbReference>
<feature type="binding site" description="axial binding residue" evidence="15">
    <location>
        <position position="45"/>
    </location>
    <ligand>
        <name>heme</name>
        <dbReference type="ChEBI" id="CHEBI:30413"/>
    </ligand>
    <ligandPart>
        <name>Fe</name>
        <dbReference type="ChEBI" id="CHEBI:18248"/>
    </ligandPart>
</feature>
<feature type="region of interest" description="Disordered" evidence="16">
    <location>
        <begin position="92"/>
        <end position="157"/>
    </location>
</feature>
<evidence type="ECO:0000256" key="15">
    <source>
        <dbReference type="PROSITE-ProRule" id="PRU01356"/>
    </source>
</evidence>
<evidence type="ECO:0000313" key="21">
    <source>
        <dbReference type="Proteomes" id="UP000286045"/>
    </source>
</evidence>
<keyword evidence="12 15" id="KW-1015">Disulfide bond</keyword>
<feature type="chain" id="PRO_5019012789" description="CFEM domain-containing protein" evidence="18">
    <location>
        <begin position="18"/>
        <end position="196"/>
    </location>
</feature>
<evidence type="ECO:0000256" key="7">
    <source>
        <dbReference type="ARBA" id="ARBA00022622"/>
    </source>
</evidence>
<dbReference type="GO" id="GO:0005886">
    <property type="term" value="C:plasma membrane"/>
    <property type="evidence" value="ECO:0007669"/>
    <property type="project" value="UniProtKB-SubCell"/>
</dbReference>
<feature type="compositionally biased region" description="Low complexity" evidence="16">
    <location>
        <begin position="98"/>
        <end position="132"/>
    </location>
</feature>
<sequence length="196" mass="19191">MKYSVAALAFAAAAVSAQSLSDIPQCASSCINDARTQNTDCAADDYRCICSNIQVLSTAATSCVLSACGQDVAINQVLPAVQQFCDAVNNGDVPTPAPTSESTSEATSEATSVPTSESAVESTSEPTATQTEEPTEVPSSSSGGASAPGTTVAPTFGGNNATATAPVTSLVPSAGAAIVGSIGGFAMVALGALAAF</sequence>
<dbReference type="PANTHER" id="PTHR37928">
    <property type="entry name" value="CFEM DOMAIN PROTEIN (AFU_ORTHOLOGUE AFUA_6G14090)"/>
    <property type="match status" value="1"/>
</dbReference>
<comment type="caution">
    <text evidence="20">The sequence shown here is derived from an EMBL/GenBank/DDBJ whole genome shotgun (WGS) entry which is preliminary data.</text>
</comment>
<keyword evidence="11 17" id="KW-0472">Membrane</keyword>
<evidence type="ECO:0000259" key="19">
    <source>
        <dbReference type="PROSITE" id="PS52012"/>
    </source>
</evidence>
<protein>
    <recommendedName>
        <fullName evidence="19">CFEM domain-containing protein</fullName>
    </recommendedName>
</protein>
<keyword evidence="4" id="KW-1003">Cell membrane</keyword>
<evidence type="ECO:0000256" key="16">
    <source>
        <dbReference type="SAM" id="MobiDB-lite"/>
    </source>
</evidence>
<comment type="subcellular location">
    <subcellularLocation>
        <location evidence="1">Cell membrane</location>
        <topology evidence="1">Lipid-anchor</topology>
        <topology evidence="1">GPI-anchor</topology>
    </subcellularLocation>
    <subcellularLocation>
        <location evidence="2">Secreted</location>
    </subcellularLocation>
</comment>
<feature type="domain" description="CFEM" evidence="19">
    <location>
        <begin position="1"/>
        <end position="112"/>
    </location>
</feature>
<evidence type="ECO:0000256" key="10">
    <source>
        <dbReference type="ARBA" id="ARBA00023004"/>
    </source>
</evidence>
<dbReference type="EMBL" id="RYZI01000163">
    <property type="protein sequence ID" value="RWA09211.1"/>
    <property type="molecule type" value="Genomic_DNA"/>
</dbReference>
<keyword evidence="14" id="KW-0449">Lipoprotein</keyword>
<evidence type="ECO:0000256" key="8">
    <source>
        <dbReference type="ARBA" id="ARBA00022723"/>
    </source>
</evidence>
<evidence type="ECO:0000256" key="13">
    <source>
        <dbReference type="ARBA" id="ARBA00023180"/>
    </source>
</evidence>
<evidence type="ECO:0000256" key="1">
    <source>
        <dbReference type="ARBA" id="ARBA00004609"/>
    </source>
</evidence>
<evidence type="ECO:0000256" key="14">
    <source>
        <dbReference type="ARBA" id="ARBA00023288"/>
    </source>
</evidence>
<dbReference type="GO" id="GO:0046872">
    <property type="term" value="F:metal ion binding"/>
    <property type="evidence" value="ECO:0007669"/>
    <property type="project" value="UniProtKB-UniRule"/>
</dbReference>
<dbReference type="AlphaFoldDB" id="A0A439D489"/>
<dbReference type="STRING" id="363999.A0A439D489"/>
<feature type="disulfide bond" evidence="15">
    <location>
        <begin position="41"/>
        <end position="48"/>
    </location>
</feature>
<evidence type="ECO:0000256" key="17">
    <source>
        <dbReference type="SAM" id="Phobius"/>
    </source>
</evidence>
<evidence type="ECO:0000256" key="9">
    <source>
        <dbReference type="ARBA" id="ARBA00022729"/>
    </source>
</evidence>
<name>A0A439D489_9PEZI</name>
<keyword evidence="17" id="KW-0812">Transmembrane</keyword>
<keyword evidence="21" id="KW-1185">Reference proteome</keyword>
<keyword evidence="8 15" id="KW-0479">Metal-binding</keyword>
<comment type="similarity">
    <text evidence="3">Belongs to the RBT5 family.</text>
</comment>
<keyword evidence="10 15" id="KW-0408">Iron</keyword>
<keyword evidence="5" id="KW-0964">Secreted</keyword>
<keyword evidence="17" id="KW-1133">Transmembrane helix</keyword>
<dbReference type="InterPro" id="IPR008427">
    <property type="entry name" value="Extracellular_membr_CFEM_dom"/>
</dbReference>
<evidence type="ECO:0000256" key="6">
    <source>
        <dbReference type="ARBA" id="ARBA00022617"/>
    </source>
</evidence>
<gene>
    <name evidence="20" type="ORF">EKO27_g5894</name>
</gene>
<proteinExistence type="inferred from homology"/>
<dbReference type="InterPro" id="IPR051735">
    <property type="entry name" value="CFEM_domain"/>
</dbReference>
<evidence type="ECO:0000256" key="3">
    <source>
        <dbReference type="ARBA" id="ARBA00010031"/>
    </source>
</evidence>
<keyword evidence="6 15" id="KW-0349">Heme</keyword>
<feature type="transmembrane region" description="Helical" evidence="17">
    <location>
        <begin position="174"/>
        <end position="195"/>
    </location>
</feature>